<dbReference type="PANTHER" id="PTHR28255">
    <property type="match status" value="1"/>
</dbReference>
<comment type="caution">
    <text evidence="1">The sequence shown here is derived from an EMBL/GenBank/DDBJ whole genome shotgun (WGS) entry which is preliminary data.</text>
</comment>
<proteinExistence type="predicted"/>
<sequence>MTMDELIKVIEMQEEILQFSHFTNGDAWELGNLIVLEARRRGASAAVSIRLNNGLTVFQYCDDGMTRYNQELMRKKCNTVQMTEHSSLHLYMLGTQSEESLRQMALDPAEYVALGGAFPIRVEEVGVIGAIVVSGLGQVSDHDLLVKCIGKYLHIDEVPRIRQV</sequence>
<evidence type="ECO:0000313" key="2">
    <source>
        <dbReference type="Proteomes" id="UP000886890"/>
    </source>
</evidence>
<dbReference type="InterPro" id="IPR010371">
    <property type="entry name" value="YBR137W-like"/>
</dbReference>
<organism evidence="1 2">
    <name type="scientific">Candidatus Fusicatenibacter merdavium</name>
    <dbReference type="NCBI Taxonomy" id="2838600"/>
    <lineage>
        <taxon>Bacteria</taxon>
        <taxon>Bacillati</taxon>
        <taxon>Bacillota</taxon>
        <taxon>Clostridia</taxon>
        <taxon>Lachnospirales</taxon>
        <taxon>Lachnospiraceae</taxon>
        <taxon>Fusicatenibacter</taxon>
    </lineage>
</organism>
<dbReference type="Gene3D" id="3.30.450.150">
    <property type="entry name" value="Haem-degrading domain"/>
    <property type="match status" value="1"/>
</dbReference>
<dbReference type="EMBL" id="DXEK01000081">
    <property type="protein sequence ID" value="HIX76929.1"/>
    <property type="molecule type" value="Genomic_DNA"/>
</dbReference>
<evidence type="ECO:0000313" key="1">
    <source>
        <dbReference type="EMBL" id="HIX76929.1"/>
    </source>
</evidence>
<reference evidence="1" key="1">
    <citation type="journal article" date="2021" name="PeerJ">
        <title>Extensive microbial diversity within the chicken gut microbiome revealed by metagenomics and culture.</title>
        <authorList>
            <person name="Gilroy R."/>
            <person name="Ravi A."/>
            <person name="Getino M."/>
            <person name="Pursley I."/>
            <person name="Horton D.L."/>
            <person name="Alikhan N.F."/>
            <person name="Baker D."/>
            <person name="Gharbi K."/>
            <person name="Hall N."/>
            <person name="Watson M."/>
            <person name="Adriaenssens E.M."/>
            <person name="Foster-Nyarko E."/>
            <person name="Jarju S."/>
            <person name="Secka A."/>
            <person name="Antonio M."/>
            <person name="Oren A."/>
            <person name="Chaudhuri R.R."/>
            <person name="La Ragione R."/>
            <person name="Hildebrand F."/>
            <person name="Pallen M.J."/>
        </authorList>
    </citation>
    <scope>NUCLEOTIDE SEQUENCE</scope>
    <source>
        <strain evidence="1">CHK183-1962</strain>
    </source>
</reference>
<dbReference type="Proteomes" id="UP000886890">
    <property type="component" value="Unassembled WGS sequence"/>
</dbReference>
<protein>
    <submittedName>
        <fullName evidence="1">Heme-binding protein</fullName>
    </submittedName>
</protein>
<dbReference type="InterPro" id="IPR005624">
    <property type="entry name" value="PduO/GlcC-like"/>
</dbReference>
<dbReference type="AlphaFoldDB" id="A0A9D1XCF5"/>
<name>A0A9D1XCF5_9FIRM</name>
<reference evidence="1" key="2">
    <citation type="submission" date="2021-04" db="EMBL/GenBank/DDBJ databases">
        <authorList>
            <person name="Gilroy R."/>
        </authorList>
    </citation>
    <scope>NUCLEOTIDE SEQUENCE</scope>
    <source>
        <strain evidence="1">CHK183-1962</strain>
    </source>
</reference>
<accession>A0A9D1XCF5</accession>
<gene>
    <name evidence="1" type="ORF">H9734_04945</name>
</gene>
<dbReference type="PANTHER" id="PTHR28255:SF1">
    <property type="entry name" value="UPF0303 PROTEIN YBR137W"/>
    <property type="match status" value="1"/>
</dbReference>
<dbReference type="InterPro" id="IPR038084">
    <property type="entry name" value="PduO/GlcC-like_sf"/>
</dbReference>
<dbReference type="SUPFAM" id="SSF143744">
    <property type="entry name" value="GlcG-like"/>
    <property type="match status" value="1"/>
</dbReference>
<dbReference type="Pfam" id="PF03928">
    <property type="entry name" value="HbpS-like"/>
    <property type="match status" value="1"/>
</dbReference>